<protein>
    <submittedName>
        <fullName evidence="6">Bifunctional hydroxymethylpyrimidine kinase/phosphomethylpyrimidine kinase</fullName>
    </submittedName>
</protein>
<dbReference type="InterPro" id="IPR011611">
    <property type="entry name" value="PfkB_dom"/>
</dbReference>
<comment type="caution">
    <text evidence="6">The sequence shown here is derived from an EMBL/GenBank/DDBJ whole genome shotgun (WGS) entry which is preliminary data.</text>
</comment>
<evidence type="ECO:0000259" key="5">
    <source>
        <dbReference type="Pfam" id="PF00294"/>
    </source>
</evidence>
<gene>
    <name evidence="6" type="ORF">GPZ80_28170</name>
</gene>
<name>A0ABR7LEC9_9PSEU</name>
<keyword evidence="2 4" id="KW-0808">Transferase</keyword>
<dbReference type="EMBL" id="JABVED010000023">
    <property type="protein sequence ID" value="MBC6451046.1"/>
    <property type="molecule type" value="Genomic_DNA"/>
</dbReference>
<dbReference type="PANTHER" id="PTHR10584:SF157">
    <property type="entry name" value="SULFOFRUCTOSE KINASE"/>
    <property type="match status" value="1"/>
</dbReference>
<dbReference type="SUPFAM" id="SSF53613">
    <property type="entry name" value="Ribokinase-like"/>
    <property type="match status" value="1"/>
</dbReference>
<evidence type="ECO:0000313" key="6">
    <source>
        <dbReference type="EMBL" id="MBC6451046.1"/>
    </source>
</evidence>
<dbReference type="PROSITE" id="PS00584">
    <property type="entry name" value="PFKB_KINASES_2"/>
    <property type="match status" value="1"/>
</dbReference>
<evidence type="ECO:0000313" key="7">
    <source>
        <dbReference type="Proteomes" id="UP000734823"/>
    </source>
</evidence>
<dbReference type="RefSeq" id="WP_187224127.1">
    <property type="nucleotide sequence ID" value="NZ_JABVED010000023.1"/>
</dbReference>
<evidence type="ECO:0000256" key="1">
    <source>
        <dbReference type="ARBA" id="ARBA00010688"/>
    </source>
</evidence>
<keyword evidence="3 4" id="KW-0418">Kinase</keyword>
<evidence type="ECO:0000256" key="3">
    <source>
        <dbReference type="ARBA" id="ARBA00022777"/>
    </source>
</evidence>
<feature type="domain" description="Carbohydrate kinase PfkB" evidence="5">
    <location>
        <begin position="4"/>
        <end position="291"/>
    </location>
</feature>
<accession>A0ABR7LEC9</accession>
<comment type="similarity">
    <text evidence="1 4">Belongs to the carbohydrate kinase PfkB family.</text>
</comment>
<dbReference type="PANTHER" id="PTHR10584">
    <property type="entry name" value="SUGAR KINASE"/>
    <property type="match status" value="1"/>
</dbReference>
<sequence length="296" mass="29951">MAPQVVALGQIARDLVLRVPEVPGSGGTATVRGRWEVLGGKGANQAVGLAQLGAEVALVGVVGDDRTGHDLLAQARADGIDVTHVVRRTGLATALIVDLVDDTGEWRHLEDIPDAALLGVDDVLAASTLLAEAEWVLVRLQQPFAATLAAARLASTQGAHVVLDGAPSVPGPIGDLLSCAEVVRADAREAERLAGRALGDVADTSCAARELLRRGPSLVVLEAAGKGNVVATPGGSEFLPHASVDVVDSTGAGDALVAAMTSALMRGVDPHEAAHLAVAASAATTEHAGGRPRLNG</sequence>
<dbReference type="InterPro" id="IPR002173">
    <property type="entry name" value="Carboh/pur_kinase_PfkB_CS"/>
</dbReference>
<dbReference type="Gene3D" id="3.40.1190.20">
    <property type="match status" value="1"/>
</dbReference>
<dbReference type="InterPro" id="IPR002139">
    <property type="entry name" value="Ribo/fructo_kinase"/>
</dbReference>
<dbReference type="Proteomes" id="UP000734823">
    <property type="component" value="Unassembled WGS sequence"/>
</dbReference>
<reference evidence="6 7" key="1">
    <citation type="submission" date="2020-06" db="EMBL/GenBank/DDBJ databases">
        <title>Actinokineospora xiongansis sp. nov., isolated from soil of Baiyangdian.</title>
        <authorList>
            <person name="Zhang X."/>
        </authorList>
    </citation>
    <scope>NUCLEOTIDE SEQUENCE [LARGE SCALE GENOMIC DNA]</scope>
    <source>
        <strain evidence="6 7">HBU206404</strain>
    </source>
</reference>
<evidence type="ECO:0000256" key="2">
    <source>
        <dbReference type="ARBA" id="ARBA00022679"/>
    </source>
</evidence>
<proteinExistence type="inferred from homology"/>
<dbReference type="InterPro" id="IPR029056">
    <property type="entry name" value="Ribokinase-like"/>
</dbReference>
<evidence type="ECO:0000256" key="4">
    <source>
        <dbReference type="RuleBase" id="RU003704"/>
    </source>
</evidence>
<organism evidence="6 7">
    <name type="scientific">Actinokineospora xionganensis</name>
    <dbReference type="NCBI Taxonomy" id="2684470"/>
    <lineage>
        <taxon>Bacteria</taxon>
        <taxon>Bacillati</taxon>
        <taxon>Actinomycetota</taxon>
        <taxon>Actinomycetes</taxon>
        <taxon>Pseudonocardiales</taxon>
        <taxon>Pseudonocardiaceae</taxon>
        <taxon>Actinokineospora</taxon>
    </lineage>
</organism>
<dbReference type="PROSITE" id="PS00583">
    <property type="entry name" value="PFKB_KINASES_1"/>
    <property type="match status" value="1"/>
</dbReference>
<dbReference type="GO" id="GO:0016301">
    <property type="term" value="F:kinase activity"/>
    <property type="evidence" value="ECO:0007669"/>
    <property type="project" value="UniProtKB-KW"/>
</dbReference>
<dbReference type="Pfam" id="PF00294">
    <property type="entry name" value="PfkB"/>
    <property type="match status" value="1"/>
</dbReference>
<keyword evidence="7" id="KW-1185">Reference proteome</keyword>
<dbReference type="PRINTS" id="PR00990">
    <property type="entry name" value="RIBOKINASE"/>
</dbReference>